<keyword evidence="13" id="KW-1185">Reference proteome</keyword>
<keyword evidence="4 11" id="KW-0812">Transmembrane</keyword>
<evidence type="ECO:0000256" key="2">
    <source>
        <dbReference type="ARBA" id="ARBA00011085"/>
    </source>
</evidence>
<keyword evidence="6" id="KW-0297">G-protein coupled receptor</keyword>
<evidence type="ECO:0000256" key="3">
    <source>
        <dbReference type="ARBA" id="ARBA00022507"/>
    </source>
</evidence>
<dbReference type="STRING" id="71717.A0A4Y7TTR3"/>
<sequence>MAAANHVFSAFSFITLILVLVPLPWHLEAWNMGTVIYMGWTSVSLLIYFINSVVWDGNIDNVAPVWCDISTKLMIGASIGLSAASLCINRRLYVISRANAVGMDRRDKYKQAVIDACIGILIPVICMAIHYIVQGHRFDIYEDFGCVPSTYNVTLTYALLQPPAFILPLASCIFAILSIRNFIKRDVQFNTLLSGSSFSKSNGSEGTISSLTGSRYLRLMMLASMEIIIGFPTTLAVCIMNVTVLGPVNPWISWEDTHFDFWNEWNRWMGVVCGLLFFAFFGFAQEARRNYGKAWRFMGRCAPGIGKTFEAFSGKRESFGNLKLSSTGSSFHATSSFARFKVTTPSTGGNPSNAALPIYVEKEVINKRDSFDTFTSADLVSLRSGSGSTITKLSSFAGPTKCDTPTSSASPSRSPSPTTRPRPRVEVTSEIYPEDSEPHTSQMSLRTPETAFPRSVTPDVETRRLPLPAESSFLEMVTPAADGFSPLARVETPRAALRRGGNWV</sequence>
<dbReference type="EMBL" id="QPFP01000004">
    <property type="protein sequence ID" value="TEB37553.1"/>
    <property type="molecule type" value="Genomic_DNA"/>
</dbReference>
<dbReference type="AlphaFoldDB" id="A0A4Y7TTR3"/>
<evidence type="ECO:0000256" key="11">
    <source>
        <dbReference type="SAM" id="Phobius"/>
    </source>
</evidence>
<dbReference type="GO" id="GO:0000750">
    <property type="term" value="P:pheromone-dependent signal transduction involved in conjugation with cellular fusion"/>
    <property type="evidence" value="ECO:0007669"/>
    <property type="project" value="TreeGrafter"/>
</dbReference>
<dbReference type="PANTHER" id="PTHR28097">
    <property type="entry name" value="PHEROMONE A FACTOR RECEPTOR"/>
    <property type="match status" value="1"/>
</dbReference>
<feature type="transmembrane region" description="Helical" evidence="11">
    <location>
        <begin position="112"/>
        <end position="133"/>
    </location>
</feature>
<comment type="subcellular location">
    <subcellularLocation>
        <location evidence="1">Membrane</location>
        <topology evidence="1">Multi-pass membrane protein</topology>
    </subcellularLocation>
</comment>
<keyword evidence="7 11" id="KW-0472">Membrane</keyword>
<evidence type="ECO:0000313" key="12">
    <source>
        <dbReference type="EMBL" id="TEB37553.1"/>
    </source>
</evidence>
<dbReference type="InterPro" id="IPR001499">
    <property type="entry name" value="GPCR_STE3"/>
</dbReference>
<evidence type="ECO:0000256" key="4">
    <source>
        <dbReference type="ARBA" id="ARBA00022692"/>
    </source>
</evidence>
<feature type="transmembrane region" description="Helical" evidence="11">
    <location>
        <begin position="165"/>
        <end position="183"/>
    </location>
</feature>
<protein>
    <submittedName>
        <fullName evidence="12">STE3-domain-containing protein</fullName>
    </submittedName>
</protein>
<evidence type="ECO:0000256" key="10">
    <source>
        <dbReference type="SAM" id="MobiDB-lite"/>
    </source>
</evidence>
<dbReference type="CDD" id="cd14966">
    <property type="entry name" value="7tmD_STE3"/>
    <property type="match status" value="1"/>
</dbReference>
<keyword evidence="5 11" id="KW-1133">Transmembrane helix</keyword>
<keyword evidence="3" id="KW-0589">Pheromone response</keyword>
<dbReference type="PRINTS" id="PR00899">
    <property type="entry name" value="GPCRSTE3"/>
</dbReference>
<evidence type="ECO:0000256" key="8">
    <source>
        <dbReference type="ARBA" id="ARBA00023170"/>
    </source>
</evidence>
<dbReference type="GO" id="GO:0005886">
    <property type="term" value="C:plasma membrane"/>
    <property type="evidence" value="ECO:0007669"/>
    <property type="project" value="TreeGrafter"/>
</dbReference>
<feature type="compositionally biased region" description="Low complexity" evidence="10">
    <location>
        <begin position="404"/>
        <end position="419"/>
    </location>
</feature>
<reference evidence="12 13" key="1">
    <citation type="journal article" date="2019" name="Nat. Ecol. Evol.">
        <title>Megaphylogeny resolves global patterns of mushroom evolution.</title>
        <authorList>
            <person name="Varga T."/>
            <person name="Krizsan K."/>
            <person name="Foldi C."/>
            <person name="Dima B."/>
            <person name="Sanchez-Garcia M."/>
            <person name="Sanchez-Ramirez S."/>
            <person name="Szollosi G.J."/>
            <person name="Szarkandi J.G."/>
            <person name="Papp V."/>
            <person name="Albert L."/>
            <person name="Andreopoulos W."/>
            <person name="Angelini C."/>
            <person name="Antonin V."/>
            <person name="Barry K.W."/>
            <person name="Bougher N.L."/>
            <person name="Buchanan P."/>
            <person name="Buyck B."/>
            <person name="Bense V."/>
            <person name="Catcheside P."/>
            <person name="Chovatia M."/>
            <person name="Cooper J."/>
            <person name="Damon W."/>
            <person name="Desjardin D."/>
            <person name="Finy P."/>
            <person name="Geml J."/>
            <person name="Haridas S."/>
            <person name="Hughes K."/>
            <person name="Justo A."/>
            <person name="Karasinski D."/>
            <person name="Kautmanova I."/>
            <person name="Kiss B."/>
            <person name="Kocsube S."/>
            <person name="Kotiranta H."/>
            <person name="LaButti K.M."/>
            <person name="Lechner B.E."/>
            <person name="Liimatainen K."/>
            <person name="Lipzen A."/>
            <person name="Lukacs Z."/>
            <person name="Mihaltcheva S."/>
            <person name="Morgado L.N."/>
            <person name="Niskanen T."/>
            <person name="Noordeloos M.E."/>
            <person name="Ohm R.A."/>
            <person name="Ortiz-Santana B."/>
            <person name="Ovrebo C."/>
            <person name="Racz N."/>
            <person name="Riley R."/>
            <person name="Savchenko A."/>
            <person name="Shiryaev A."/>
            <person name="Soop K."/>
            <person name="Spirin V."/>
            <person name="Szebenyi C."/>
            <person name="Tomsovsky M."/>
            <person name="Tulloss R.E."/>
            <person name="Uehling J."/>
            <person name="Grigoriev I.V."/>
            <person name="Vagvolgyi C."/>
            <person name="Papp T."/>
            <person name="Martin F.M."/>
            <person name="Miettinen O."/>
            <person name="Hibbett D.S."/>
            <person name="Nagy L.G."/>
        </authorList>
    </citation>
    <scope>NUCLEOTIDE SEQUENCE [LARGE SCALE GENOMIC DNA]</scope>
    <source>
        <strain evidence="12 13">FP101781</strain>
    </source>
</reference>
<feature type="transmembrane region" description="Helical" evidence="11">
    <location>
        <begin position="35"/>
        <end position="54"/>
    </location>
</feature>
<dbReference type="PANTHER" id="PTHR28097:SF1">
    <property type="entry name" value="PHEROMONE A FACTOR RECEPTOR"/>
    <property type="match status" value="1"/>
</dbReference>
<gene>
    <name evidence="12" type="ORF">FA13DRAFT_1786670</name>
</gene>
<feature type="region of interest" description="Disordered" evidence="10">
    <location>
        <begin position="393"/>
        <end position="447"/>
    </location>
</feature>
<feature type="transmembrane region" description="Helical" evidence="11">
    <location>
        <begin position="219"/>
        <end position="245"/>
    </location>
</feature>
<dbReference type="OrthoDB" id="2874149at2759"/>
<comment type="similarity">
    <text evidence="2">Belongs to the G-protein coupled receptor 4 family.</text>
</comment>
<accession>A0A4Y7TTR3</accession>
<evidence type="ECO:0000313" key="13">
    <source>
        <dbReference type="Proteomes" id="UP000298030"/>
    </source>
</evidence>
<feature type="transmembrane region" description="Helical" evidence="11">
    <location>
        <begin position="6"/>
        <end position="23"/>
    </location>
</feature>
<evidence type="ECO:0000256" key="1">
    <source>
        <dbReference type="ARBA" id="ARBA00004141"/>
    </source>
</evidence>
<dbReference type="GO" id="GO:0004932">
    <property type="term" value="F:mating-type factor pheromone receptor activity"/>
    <property type="evidence" value="ECO:0007669"/>
    <property type="project" value="InterPro"/>
</dbReference>
<evidence type="ECO:0000256" key="7">
    <source>
        <dbReference type="ARBA" id="ARBA00023136"/>
    </source>
</evidence>
<dbReference type="Proteomes" id="UP000298030">
    <property type="component" value="Unassembled WGS sequence"/>
</dbReference>
<keyword evidence="8" id="KW-0675">Receptor</keyword>
<proteinExistence type="inferred from homology"/>
<keyword evidence="9" id="KW-0807">Transducer</keyword>
<comment type="caution">
    <text evidence="12">The sequence shown here is derived from an EMBL/GenBank/DDBJ whole genome shotgun (WGS) entry which is preliminary data.</text>
</comment>
<name>A0A4Y7TTR3_COPMI</name>
<feature type="transmembrane region" description="Helical" evidence="11">
    <location>
        <begin position="265"/>
        <end position="284"/>
    </location>
</feature>
<organism evidence="12 13">
    <name type="scientific">Coprinellus micaceus</name>
    <name type="common">Glistening ink-cap mushroom</name>
    <name type="synonym">Coprinus micaceus</name>
    <dbReference type="NCBI Taxonomy" id="71717"/>
    <lineage>
        <taxon>Eukaryota</taxon>
        <taxon>Fungi</taxon>
        <taxon>Dikarya</taxon>
        <taxon>Basidiomycota</taxon>
        <taxon>Agaricomycotina</taxon>
        <taxon>Agaricomycetes</taxon>
        <taxon>Agaricomycetidae</taxon>
        <taxon>Agaricales</taxon>
        <taxon>Agaricineae</taxon>
        <taxon>Psathyrellaceae</taxon>
        <taxon>Coprinellus</taxon>
    </lineage>
</organism>
<evidence type="ECO:0000256" key="9">
    <source>
        <dbReference type="ARBA" id="ARBA00023224"/>
    </source>
</evidence>
<evidence type="ECO:0000256" key="6">
    <source>
        <dbReference type="ARBA" id="ARBA00023040"/>
    </source>
</evidence>
<evidence type="ECO:0000256" key="5">
    <source>
        <dbReference type="ARBA" id="ARBA00022989"/>
    </source>
</evidence>
<dbReference type="Pfam" id="PF02076">
    <property type="entry name" value="STE3"/>
    <property type="match status" value="1"/>
</dbReference>